<evidence type="ECO:0000259" key="1">
    <source>
        <dbReference type="PROSITE" id="PS51277"/>
    </source>
</evidence>
<evidence type="ECO:0000313" key="2">
    <source>
        <dbReference type="EMBL" id="KAG1355256.1"/>
    </source>
</evidence>
<reference evidence="2" key="1">
    <citation type="journal article" date="2017" name="Gigascience">
        <title>The genome draft of coconut (Cocos nucifera).</title>
        <authorList>
            <person name="Xiao Y."/>
            <person name="Xu P."/>
            <person name="Fan H."/>
            <person name="Baudouin L."/>
            <person name="Xia W."/>
            <person name="Bocs S."/>
            <person name="Xu J."/>
            <person name="Li Q."/>
            <person name="Guo A."/>
            <person name="Zhou L."/>
            <person name="Li J."/>
            <person name="Wu Y."/>
            <person name="Ma Z."/>
            <person name="Armero A."/>
            <person name="Issali A.E."/>
            <person name="Liu N."/>
            <person name="Peng M."/>
            <person name="Yang Y."/>
        </authorList>
    </citation>
    <scope>NUCLEOTIDE SEQUENCE</scope>
    <source>
        <tissue evidence="2">Spear leaf of Hainan Tall coconut</tissue>
    </source>
</reference>
<dbReference type="PANTHER" id="PTHR31236:SF2">
    <property type="entry name" value="BURP DOMAIN PROTEIN RD22"/>
    <property type="match status" value="1"/>
</dbReference>
<dbReference type="OrthoDB" id="763017at2759"/>
<dbReference type="EMBL" id="CM017878">
    <property type="protein sequence ID" value="KAG1355256.1"/>
    <property type="molecule type" value="Genomic_DNA"/>
</dbReference>
<dbReference type="InterPro" id="IPR044816">
    <property type="entry name" value="BURP"/>
</dbReference>
<keyword evidence="3" id="KW-1185">Reference proteome</keyword>
<dbReference type="InterPro" id="IPR004873">
    <property type="entry name" value="BURP_dom"/>
</dbReference>
<proteinExistence type="predicted"/>
<feature type="domain" description="BURP" evidence="1">
    <location>
        <begin position="41"/>
        <end position="251"/>
    </location>
</feature>
<dbReference type="AlphaFoldDB" id="A0A8K0IG61"/>
<name>A0A8K0IG61_COCNU</name>
<accession>A0A8K0IG61</accession>
<dbReference type="PANTHER" id="PTHR31236">
    <property type="entry name" value="BURP DOMAIN PROTEIN USPL1-LIKE"/>
    <property type="match status" value="1"/>
</dbReference>
<evidence type="ECO:0000313" key="3">
    <source>
        <dbReference type="Proteomes" id="UP000797356"/>
    </source>
</evidence>
<dbReference type="Proteomes" id="UP000797356">
    <property type="component" value="Chromosome 7"/>
</dbReference>
<protein>
    <submittedName>
        <fullName evidence="2">BURP domain-containing protein 6</fullName>
    </submittedName>
</protein>
<organism evidence="2 3">
    <name type="scientific">Cocos nucifera</name>
    <name type="common">Coconut palm</name>
    <dbReference type="NCBI Taxonomy" id="13894"/>
    <lineage>
        <taxon>Eukaryota</taxon>
        <taxon>Viridiplantae</taxon>
        <taxon>Streptophyta</taxon>
        <taxon>Embryophyta</taxon>
        <taxon>Tracheophyta</taxon>
        <taxon>Spermatophyta</taxon>
        <taxon>Magnoliopsida</taxon>
        <taxon>Liliopsida</taxon>
        <taxon>Arecaceae</taxon>
        <taxon>Arecoideae</taxon>
        <taxon>Cocoseae</taxon>
        <taxon>Attaleinae</taxon>
        <taxon>Cocos</taxon>
    </lineage>
</organism>
<dbReference type="SMART" id="SM01045">
    <property type="entry name" value="BURP"/>
    <property type="match status" value="1"/>
</dbReference>
<reference evidence="2" key="2">
    <citation type="submission" date="2019-07" db="EMBL/GenBank/DDBJ databases">
        <authorList>
            <person name="Yang Y."/>
            <person name="Bocs S."/>
            <person name="Baudouin L."/>
        </authorList>
    </citation>
    <scope>NUCLEOTIDE SEQUENCE</scope>
    <source>
        <tissue evidence="2">Spear leaf of Hainan Tall coconut</tissue>
    </source>
</reference>
<dbReference type="PROSITE" id="PS51277">
    <property type="entry name" value="BURP"/>
    <property type="match status" value="1"/>
</dbReference>
<dbReference type="Pfam" id="PF03181">
    <property type="entry name" value="BURP"/>
    <property type="match status" value="1"/>
</dbReference>
<sequence>MNGLWHEINLNSSNVEAGKPPFIYNYKAPATETQNRFATLFFLQKDLYSGANKTVHFIRTSSGTILLPRRMADSIPFSSIKLQDILAHLSIEPNSTEAETIKNTLQECEEPPVDGVTKYCATSLESMVDFSMSTLGTRNVRASSTTVDNHATPKQVYTMSKVQKLASSKFVSCHVMNYLYAVFYCHSGETVAYTVSMVGNDGSKVEAVATCHIETAKFNPQNLAFQVLHVKPGTVPVCHFLLENDILWGPNK</sequence>
<gene>
    <name evidence="2" type="ORF">COCNU_07G013680</name>
</gene>
<comment type="caution">
    <text evidence="2">The sequence shown here is derived from an EMBL/GenBank/DDBJ whole genome shotgun (WGS) entry which is preliminary data.</text>
</comment>